<keyword evidence="6 10" id="KW-0812">Transmembrane</keyword>
<dbReference type="OrthoDB" id="7058946at2"/>
<evidence type="ECO:0000256" key="1">
    <source>
        <dbReference type="ARBA" id="ARBA00002254"/>
    </source>
</evidence>
<organism evidence="11 12">
    <name type="scientific">Thalassovita gelatinovora</name>
    <name type="common">Thalassobius gelatinovorus</name>
    <dbReference type="NCBI Taxonomy" id="53501"/>
    <lineage>
        <taxon>Bacteria</taxon>
        <taxon>Pseudomonadati</taxon>
        <taxon>Pseudomonadota</taxon>
        <taxon>Alphaproteobacteria</taxon>
        <taxon>Rhodobacterales</taxon>
        <taxon>Roseobacteraceae</taxon>
        <taxon>Thalassovita</taxon>
    </lineage>
</organism>
<keyword evidence="4" id="KW-1003">Cell membrane</keyword>
<dbReference type="STRING" id="53501.SAMN04488043_10682"/>
<keyword evidence="8 10" id="KW-1133">Transmembrane helix</keyword>
<keyword evidence="10" id="KW-0997">Cell inner membrane</keyword>
<dbReference type="GO" id="GO:0071978">
    <property type="term" value="P:bacterial-type flagellum-dependent swarming motility"/>
    <property type="evidence" value="ECO:0007669"/>
    <property type="project" value="TreeGrafter"/>
</dbReference>
<comment type="subcellular location">
    <subcellularLocation>
        <location evidence="10">Cell inner membrane</location>
    </subcellularLocation>
    <subcellularLocation>
        <location evidence="2">Cell membrane</location>
        <topology evidence="2">Single-pass membrane protein</topology>
    </subcellularLocation>
</comment>
<evidence type="ECO:0000256" key="7">
    <source>
        <dbReference type="ARBA" id="ARBA00022779"/>
    </source>
</evidence>
<keyword evidence="12" id="KW-1185">Reference proteome</keyword>
<comment type="function">
    <text evidence="1 10">Controls the rotational direction of flagella during chemotaxis.</text>
</comment>
<dbReference type="AlphaFoldDB" id="A0A0P1FKD2"/>
<feature type="transmembrane region" description="Helical" evidence="10">
    <location>
        <begin position="20"/>
        <end position="41"/>
    </location>
</feature>
<evidence type="ECO:0000256" key="4">
    <source>
        <dbReference type="ARBA" id="ARBA00022475"/>
    </source>
</evidence>
<keyword evidence="11" id="KW-0969">Cilium</keyword>
<evidence type="ECO:0000256" key="6">
    <source>
        <dbReference type="ARBA" id="ARBA00022692"/>
    </source>
</evidence>
<evidence type="ECO:0000256" key="8">
    <source>
        <dbReference type="ARBA" id="ARBA00022989"/>
    </source>
</evidence>
<accession>A0A0P1FKD2</accession>
<keyword evidence="9 10" id="KW-0472">Membrane</keyword>
<proteinExistence type="inferred from homology"/>
<evidence type="ECO:0000256" key="5">
    <source>
        <dbReference type="ARBA" id="ARBA00022500"/>
    </source>
</evidence>
<evidence type="ECO:0000256" key="10">
    <source>
        <dbReference type="RuleBase" id="RU364125"/>
    </source>
</evidence>
<dbReference type="GO" id="GO:0006935">
    <property type="term" value="P:chemotaxis"/>
    <property type="evidence" value="ECO:0007669"/>
    <property type="project" value="UniProtKB-KW"/>
</dbReference>
<keyword evidence="5 10" id="KW-0145">Chemotaxis</keyword>
<gene>
    <name evidence="11" type="ORF">TG4357_03621</name>
</gene>
<evidence type="ECO:0000256" key="9">
    <source>
        <dbReference type="ARBA" id="ARBA00023136"/>
    </source>
</evidence>
<dbReference type="Pfam" id="PF03748">
    <property type="entry name" value="FliL"/>
    <property type="match status" value="1"/>
</dbReference>
<dbReference type="PANTHER" id="PTHR35091:SF2">
    <property type="entry name" value="FLAGELLAR PROTEIN FLIL"/>
    <property type="match status" value="1"/>
</dbReference>
<dbReference type="RefSeq" id="WP_058264295.1">
    <property type="nucleotide sequence ID" value="NZ_CP051181.1"/>
</dbReference>
<evidence type="ECO:0000313" key="12">
    <source>
        <dbReference type="Proteomes" id="UP000051587"/>
    </source>
</evidence>
<evidence type="ECO:0000256" key="3">
    <source>
        <dbReference type="ARBA" id="ARBA00008281"/>
    </source>
</evidence>
<keyword evidence="11" id="KW-0966">Cell projection</keyword>
<dbReference type="GO" id="GO:0009425">
    <property type="term" value="C:bacterial-type flagellum basal body"/>
    <property type="evidence" value="ECO:0007669"/>
    <property type="project" value="InterPro"/>
</dbReference>
<dbReference type="Proteomes" id="UP000051587">
    <property type="component" value="Unassembled WGS sequence"/>
</dbReference>
<name>A0A0P1FKD2_THAGE</name>
<protein>
    <recommendedName>
        <fullName evidence="10">Flagellar protein FliL</fullName>
    </recommendedName>
</protein>
<keyword evidence="11" id="KW-0282">Flagellum</keyword>
<keyword evidence="7 10" id="KW-0283">Flagellar rotation</keyword>
<dbReference type="EMBL" id="CYSA01000028">
    <property type="protein sequence ID" value="CUH68485.1"/>
    <property type="molecule type" value="Genomic_DNA"/>
</dbReference>
<evidence type="ECO:0000313" key="11">
    <source>
        <dbReference type="EMBL" id="CUH68485.1"/>
    </source>
</evidence>
<sequence length="188" mass="20404">MANVTIDGSQKKKGGILKTLFQLIVACGLASGGFVAGQFFAQSTMSPADEVLRLIEETGSDNVHDSAGNTPQKVPRDLPDAPVFETQYYEFPEPLTTNLKGSARFLQLGIGLSTQYDEAVLRNVQTHRMALRSDMLAVISSFTEEDVEGTAGRDALSVALRDAINNRLERLEGFGGIEGVFFPVFVMQ</sequence>
<comment type="similarity">
    <text evidence="3 10">Belongs to the FliL family.</text>
</comment>
<evidence type="ECO:0000256" key="2">
    <source>
        <dbReference type="ARBA" id="ARBA00004162"/>
    </source>
</evidence>
<reference evidence="11 12" key="1">
    <citation type="submission" date="2015-09" db="EMBL/GenBank/DDBJ databases">
        <authorList>
            <consortium name="Swine Surveillance"/>
        </authorList>
    </citation>
    <scope>NUCLEOTIDE SEQUENCE [LARGE SCALE GENOMIC DNA]</scope>
    <source>
        <strain evidence="11 12">CECT 4357</strain>
    </source>
</reference>
<dbReference type="InterPro" id="IPR005503">
    <property type="entry name" value="FliL"/>
</dbReference>
<dbReference type="GO" id="GO:0005886">
    <property type="term" value="C:plasma membrane"/>
    <property type="evidence" value="ECO:0007669"/>
    <property type="project" value="UniProtKB-SubCell"/>
</dbReference>
<dbReference type="PANTHER" id="PTHR35091">
    <property type="entry name" value="FLAGELLAR PROTEIN FLIL"/>
    <property type="match status" value="1"/>
</dbReference>